<dbReference type="InterPro" id="IPR036259">
    <property type="entry name" value="MFS_trans_sf"/>
</dbReference>
<proteinExistence type="inferred from homology"/>
<organism evidence="4 5">
    <name type="scientific">Yokenella regensburgei</name>
    <dbReference type="NCBI Taxonomy" id="158877"/>
    <lineage>
        <taxon>Bacteria</taxon>
        <taxon>Pseudomonadati</taxon>
        <taxon>Pseudomonadota</taxon>
        <taxon>Gammaproteobacteria</taxon>
        <taxon>Enterobacterales</taxon>
        <taxon>Enterobacteriaceae</taxon>
        <taxon>Yokenella</taxon>
    </lineage>
</organism>
<dbReference type="InterPro" id="IPR039672">
    <property type="entry name" value="MFS_2"/>
</dbReference>
<dbReference type="GO" id="GO:0005886">
    <property type="term" value="C:plasma membrane"/>
    <property type="evidence" value="ECO:0007669"/>
    <property type="project" value="TreeGrafter"/>
</dbReference>
<dbReference type="GO" id="GO:0015293">
    <property type="term" value="F:symporter activity"/>
    <property type="evidence" value="ECO:0007669"/>
    <property type="project" value="InterPro"/>
</dbReference>
<sequence>MANSMNIPSRELWSYFGYGLGQCFSFGLVGSFINYFYTDVLGISALAASTIFLIARAWDAVHDPLFASIMDTINSRFGKFRHFLLIAPLLITAATLLSFYKIEADTTTKILYAGVTYILWGTLYAISDIPFWSMSSVMTNDSGQRTRAVTAAMLGVNAGIACASIFFPKLAAFFSRFSDDKGYFMAALVMMLAGLPLMINGFFQIKERVPTSGEKVTIRDTFRNLRHNKPLFVILLSFFFCVFHNVANGLYIYFFIYNMGDGSLQMMIGLMGIVAAVVCLVGPMLTRRMQKKKLFILLCGLDIVVRIVMWFAGYQFTWLLFLLLGLSNIFVMMTNILTSSMIADTIEYAEYHTHKRCAAITFSGQTFTGKMSVAVGGGLIGVFLTLIGYIPQATSQTGGVLQGLFFGICLLPAVGSVLRLAIMSRFTFTEDKHAEICRLLAERNGTGIDPGENDALPAPDPVTAK</sequence>
<feature type="transmembrane region" description="Helical" evidence="2">
    <location>
        <begin position="148"/>
        <end position="171"/>
    </location>
</feature>
<feature type="transmembrane region" description="Helical" evidence="2">
    <location>
        <begin position="262"/>
        <end position="282"/>
    </location>
</feature>
<feature type="transmembrane region" description="Helical" evidence="2">
    <location>
        <begin position="231"/>
        <end position="256"/>
    </location>
</feature>
<feature type="transmembrane region" description="Helical" evidence="2">
    <location>
        <begin position="403"/>
        <end position="422"/>
    </location>
</feature>
<feature type="transmembrane region" description="Helical" evidence="2">
    <location>
        <begin position="108"/>
        <end position="127"/>
    </location>
</feature>
<dbReference type="RefSeq" id="WP_038257502.1">
    <property type="nucleotide sequence ID" value="NZ_CABKQJ010000016.1"/>
</dbReference>
<gene>
    <name evidence="4" type="primary">melB_1</name>
    <name evidence="3" type="ORF">C7387_1185</name>
    <name evidence="4" type="ORF">NCTC11967_01054</name>
</gene>
<dbReference type="EMBL" id="RBIZ01000003">
    <property type="protein sequence ID" value="RKR64487.1"/>
    <property type="molecule type" value="Genomic_DNA"/>
</dbReference>
<dbReference type="NCBIfam" id="TIGR00792">
    <property type="entry name" value="gph"/>
    <property type="match status" value="1"/>
</dbReference>
<feature type="transmembrane region" description="Helical" evidence="2">
    <location>
        <begin position="294"/>
        <end position="312"/>
    </location>
</feature>
<dbReference type="PANTHER" id="PTHR11328:SF43">
    <property type="entry name" value="SULFOQUINOVOSE IMPORTER-RELATED"/>
    <property type="match status" value="1"/>
</dbReference>
<evidence type="ECO:0000313" key="6">
    <source>
        <dbReference type="Proteomes" id="UP000267341"/>
    </source>
</evidence>
<name>A0AB38FRZ5_9ENTR</name>
<dbReference type="SUPFAM" id="SSF103473">
    <property type="entry name" value="MFS general substrate transporter"/>
    <property type="match status" value="1"/>
</dbReference>
<keyword evidence="2" id="KW-1133">Transmembrane helix</keyword>
<dbReference type="Proteomes" id="UP000267341">
    <property type="component" value="Unassembled WGS sequence"/>
</dbReference>
<feature type="transmembrane region" description="Helical" evidence="2">
    <location>
        <begin position="12"/>
        <end position="37"/>
    </location>
</feature>
<feature type="transmembrane region" description="Helical" evidence="2">
    <location>
        <begin position="318"/>
        <end position="337"/>
    </location>
</feature>
<protein>
    <submittedName>
        <fullName evidence="3">Sugar (Glycoside-pentoside-hexuronide) transporter</fullName>
    </submittedName>
    <submittedName>
        <fullName evidence="4">Thiomethylgalactoside permease II</fullName>
    </submittedName>
</protein>
<feature type="transmembrane region" description="Helical" evidence="2">
    <location>
        <begin position="43"/>
        <end position="61"/>
    </location>
</feature>
<evidence type="ECO:0000256" key="2">
    <source>
        <dbReference type="SAM" id="Phobius"/>
    </source>
</evidence>
<dbReference type="PANTHER" id="PTHR11328">
    <property type="entry name" value="MAJOR FACILITATOR SUPERFAMILY DOMAIN-CONTAINING PROTEIN"/>
    <property type="match status" value="1"/>
</dbReference>
<keyword evidence="2" id="KW-0472">Membrane</keyword>
<dbReference type="GeneID" id="66903239"/>
<feature type="transmembrane region" description="Helical" evidence="2">
    <location>
        <begin position="82"/>
        <end position="102"/>
    </location>
</feature>
<dbReference type="AlphaFoldDB" id="A0AB38FRZ5"/>
<dbReference type="CDD" id="cd17332">
    <property type="entry name" value="MFS_MelB_like"/>
    <property type="match status" value="1"/>
</dbReference>
<dbReference type="EMBL" id="UAVL01000001">
    <property type="protein sequence ID" value="SQA61052.1"/>
    <property type="molecule type" value="Genomic_DNA"/>
</dbReference>
<keyword evidence="6" id="KW-1185">Reference proteome</keyword>
<evidence type="ECO:0000256" key="1">
    <source>
        <dbReference type="ARBA" id="ARBA00009617"/>
    </source>
</evidence>
<evidence type="ECO:0000313" key="3">
    <source>
        <dbReference type="EMBL" id="RKR64487.1"/>
    </source>
</evidence>
<dbReference type="GO" id="GO:0008643">
    <property type="term" value="P:carbohydrate transport"/>
    <property type="evidence" value="ECO:0007669"/>
    <property type="project" value="InterPro"/>
</dbReference>
<dbReference type="Proteomes" id="UP000251313">
    <property type="component" value="Unassembled WGS sequence"/>
</dbReference>
<keyword evidence="2" id="KW-0812">Transmembrane</keyword>
<evidence type="ECO:0000313" key="4">
    <source>
        <dbReference type="EMBL" id="SQA61052.1"/>
    </source>
</evidence>
<dbReference type="GO" id="GO:0006814">
    <property type="term" value="P:sodium ion transport"/>
    <property type="evidence" value="ECO:0007669"/>
    <property type="project" value="InterPro"/>
</dbReference>
<comment type="caution">
    <text evidence="4">The sequence shown here is derived from an EMBL/GenBank/DDBJ whole genome shotgun (WGS) entry which is preliminary data.</text>
</comment>
<feature type="transmembrane region" description="Helical" evidence="2">
    <location>
        <begin position="373"/>
        <end position="391"/>
    </location>
</feature>
<reference evidence="3 6" key="2">
    <citation type="submission" date="2018-10" db="EMBL/GenBank/DDBJ databases">
        <title>Genomic Encyclopedia of Type Strains, Phase IV (KMG-IV): sequencing the most valuable type-strain genomes for metagenomic binning, comparative biology and taxonomic classification.</title>
        <authorList>
            <person name="Goeker M."/>
        </authorList>
    </citation>
    <scope>NUCLEOTIDE SEQUENCE [LARGE SCALE GENOMIC DNA]</scope>
    <source>
        <strain evidence="3 6">DSM 5079</strain>
    </source>
</reference>
<dbReference type="Gene3D" id="1.20.1250.20">
    <property type="entry name" value="MFS general substrate transporter like domains"/>
    <property type="match status" value="1"/>
</dbReference>
<accession>A0AB38FRZ5</accession>
<comment type="similarity">
    <text evidence="1">Belongs to the sodium:galactoside symporter (TC 2.A.2) family.</text>
</comment>
<evidence type="ECO:0000313" key="5">
    <source>
        <dbReference type="Proteomes" id="UP000251313"/>
    </source>
</evidence>
<reference evidence="4 5" key="1">
    <citation type="submission" date="2018-06" db="EMBL/GenBank/DDBJ databases">
        <authorList>
            <consortium name="Pathogen Informatics"/>
            <person name="Doyle S."/>
        </authorList>
    </citation>
    <scope>NUCLEOTIDE SEQUENCE [LARGE SCALE GENOMIC DNA]</scope>
    <source>
        <strain evidence="4 5">NCTC11967</strain>
    </source>
</reference>
<dbReference type="InterPro" id="IPR001927">
    <property type="entry name" value="Na/Gal_symport"/>
</dbReference>
<feature type="transmembrane region" description="Helical" evidence="2">
    <location>
        <begin position="183"/>
        <end position="203"/>
    </location>
</feature>
<dbReference type="Pfam" id="PF13347">
    <property type="entry name" value="MFS_2"/>
    <property type="match status" value="1"/>
</dbReference>